<dbReference type="AlphaFoldDB" id="A0A2X2CXL3"/>
<dbReference type="Proteomes" id="UP000626180">
    <property type="component" value="Unassembled WGS sequence"/>
</dbReference>
<evidence type="ECO:0000313" key="3">
    <source>
        <dbReference type="EMBL" id="SPZ12778.1"/>
    </source>
</evidence>
<sequence>MLGRFSRYMRSQLSCFGKESLWSARDINVGMLIIFCWAIPAFLIVCLVEYFHDYLPANYLKAAVSEGIGPHLWNVIGVISFVFVGFAILLPRSKFIARCAYHLLVNTYAIGGLSLGLLTGQLLIYSDPVVGSVDLWKAWIISTGLILLVALAFLLNFSFWYLGVLMNSQGKSGGFLHCMESVDLWIRVFAFIFLSILSTVFLFMET</sequence>
<evidence type="ECO:0000256" key="1">
    <source>
        <dbReference type="SAM" id="Phobius"/>
    </source>
</evidence>
<reference evidence="3 4" key="1">
    <citation type="submission" date="2018-06" db="EMBL/GenBank/DDBJ databases">
        <authorList>
            <consortium name="Pathogen Informatics"/>
            <person name="Doyle S."/>
        </authorList>
    </citation>
    <scope>NUCLEOTIDE SEQUENCE [LARGE SCALE GENOMIC DNA]</scope>
    <source>
        <strain evidence="3 4">NCTC11842</strain>
    </source>
</reference>
<organism evidence="3 4">
    <name type="scientific">Pseudomonas luteola</name>
    <dbReference type="NCBI Taxonomy" id="47886"/>
    <lineage>
        <taxon>Bacteria</taxon>
        <taxon>Pseudomonadati</taxon>
        <taxon>Pseudomonadota</taxon>
        <taxon>Gammaproteobacteria</taxon>
        <taxon>Pseudomonadales</taxon>
        <taxon>Pseudomonadaceae</taxon>
        <taxon>Pseudomonas</taxon>
    </lineage>
</organism>
<evidence type="ECO:0000313" key="4">
    <source>
        <dbReference type="Proteomes" id="UP000250443"/>
    </source>
</evidence>
<keyword evidence="1" id="KW-0472">Membrane</keyword>
<keyword evidence="5" id="KW-1185">Reference proteome</keyword>
<dbReference type="RefSeq" id="WP_010796401.1">
    <property type="nucleotide sequence ID" value="NZ_CP069262.1"/>
</dbReference>
<reference evidence="2 5" key="2">
    <citation type="submission" date="2020-10" db="EMBL/GenBank/DDBJ databases">
        <title>Genome sequences of Pseudomonas isolates.</title>
        <authorList>
            <person name="Wessels L."/>
            <person name="Reich F."/>
            <person name="Hammerl J."/>
        </authorList>
    </citation>
    <scope>NUCLEOTIDE SEQUENCE [LARGE SCALE GENOMIC DNA]</scope>
    <source>
        <strain evidence="2 5">20-MO00624-0</strain>
    </source>
</reference>
<feature type="transmembrane region" description="Helical" evidence="1">
    <location>
        <begin position="184"/>
        <end position="204"/>
    </location>
</feature>
<keyword evidence="1" id="KW-1133">Transmembrane helix</keyword>
<gene>
    <name evidence="2" type="ORF">IRZ65_12885</name>
    <name evidence="3" type="ORF">NCTC11842_04664</name>
</gene>
<keyword evidence="1" id="KW-0812">Transmembrane</keyword>
<dbReference type="Proteomes" id="UP000250443">
    <property type="component" value="Unassembled WGS sequence"/>
</dbReference>
<protein>
    <submittedName>
        <fullName evidence="3">Uncharacterized protein</fullName>
    </submittedName>
</protein>
<dbReference type="EMBL" id="UAUF01000014">
    <property type="protein sequence ID" value="SPZ12778.1"/>
    <property type="molecule type" value="Genomic_DNA"/>
</dbReference>
<feature type="transmembrane region" description="Helical" evidence="1">
    <location>
        <begin position="29"/>
        <end position="51"/>
    </location>
</feature>
<feature type="transmembrane region" description="Helical" evidence="1">
    <location>
        <begin position="138"/>
        <end position="163"/>
    </location>
</feature>
<evidence type="ECO:0000313" key="2">
    <source>
        <dbReference type="EMBL" id="MBF8641574.1"/>
    </source>
</evidence>
<name>A0A2X2CXL3_PSELU</name>
<dbReference type="EMBL" id="JADMCD010000006">
    <property type="protein sequence ID" value="MBF8641574.1"/>
    <property type="molecule type" value="Genomic_DNA"/>
</dbReference>
<proteinExistence type="predicted"/>
<accession>A0A2X2CXL3</accession>
<evidence type="ECO:0000313" key="5">
    <source>
        <dbReference type="Proteomes" id="UP000626180"/>
    </source>
</evidence>
<feature type="transmembrane region" description="Helical" evidence="1">
    <location>
        <begin position="71"/>
        <end position="91"/>
    </location>
</feature>
<feature type="transmembrane region" description="Helical" evidence="1">
    <location>
        <begin position="103"/>
        <end position="126"/>
    </location>
</feature>